<evidence type="ECO:0000256" key="3">
    <source>
        <dbReference type="ARBA" id="ARBA00022927"/>
    </source>
</evidence>
<dbReference type="STRING" id="4529.A0A0E0QVS8"/>
<dbReference type="Gene3D" id="3.40.525.10">
    <property type="entry name" value="CRAL-TRIO lipid binding domain"/>
    <property type="match status" value="1"/>
</dbReference>
<dbReference type="InterPro" id="IPR011074">
    <property type="entry name" value="CRAL/TRIO_N_dom"/>
</dbReference>
<accession>A0A0E0QVS8</accession>
<dbReference type="CDD" id="cd00170">
    <property type="entry name" value="SEC14"/>
    <property type="match status" value="1"/>
</dbReference>
<dbReference type="PANTHER" id="PTHR45657">
    <property type="entry name" value="CRAL-TRIO DOMAIN-CONTAINING PROTEIN YKL091C-RELATED"/>
    <property type="match status" value="1"/>
</dbReference>
<dbReference type="Gramene" id="ORUFI10G01020.1">
    <property type="protein sequence ID" value="ORUFI10G01020.1"/>
    <property type="gene ID" value="ORUFI10G01020"/>
</dbReference>
<comment type="subcellular location">
    <subcellularLocation>
        <location evidence="1">Cell membrane</location>
        <topology evidence="1">Peripheral membrane protein</topology>
    </subcellularLocation>
    <subcellularLocation>
        <location evidence="2">Golgi apparatus membrane</location>
        <topology evidence="2">Peripheral membrane protein</topology>
    </subcellularLocation>
</comment>
<dbReference type="SUPFAM" id="SSF46938">
    <property type="entry name" value="CRAL/TRIO N-terminal domain"/>
    <property type="match status" value="1"/>
</dbReference>
<evidence type="ECO:0000256" key="4">
    <source>
        <dbReference type="ARBA" id="ARBA00023034"/>
    </source>
</evidence>
<protein>
    <recommendedName>
        <fullName evidence="8">CRAL-TRIO domain-containing protein</fullName>
    </recommendedName>
</protein>
<comment type="similarity">
    <text evidence="5">Belongs to the SFH family.</text>
</comment>
<dbReference type="AlphaFoldDB" id="A0A0E0QVS8"/>
<reference evidence="10" key="1">
    <citation type="submission" date="2013-06" db="EMBL/GenBank/DDBJ databases">
        <authorList>
            <person name="Zhao Q."/>
        </authorList>
    </citation>
    <scope>NUCLEOTIDE SEQUENCE</scope>
    <source>
        <strain evidence="10">cv. W1943</strain>
    </source>
</reference>
<evidence type="ECO:0000259" key="8">
    <source>
        <dbReference type="PROSITE" id="PS50191"/>
    </source>
</evidence>
<feature type="region of interest" description="Disordered" evidence="7">
    <location>
        <begin position="15"/>
        <end position="35"/>
    </location>
</feature>
<dbReference type="SMART" id="SM01100">
    <property type="entry name" value="CRAL_TRIO_N"/>
    <property type="match status" value="1"/>
</dbReference>
<evidence type="ECO:0000313" key="9">
    <source>
        <dbReference type="EnsemblPlants" id="ORUFI10G01020.1"/>
    </source>
</evidence>
<dbReference type="PROSITE" id="PS50191">
    <property type="entry name" value="CRAL_TRIO"/>
    <property type="match status" value="1"/>
</dbReference>
<dbReference type="SMART" id="SM00516">
    <property type="entry name" value="SEC14"/>
    <property type="match status" value="1"/>
</dbReference>
<keyword evidence="3" id="KW-0813">Transport</keyword>
<dbReference type="EnsemblPlants" id="ORUFI10G01020.1">
    <property type="protein sequence ID" value="ORUFI10G01020.1"/>
    <property type="gene ID" value="ORUFI10G01020"/>
</dbReference>
<dbReference type="InterPro" id="IPR051026">
    <property type="entry name" value="PI/PC_transfer"/>
</dbReference>
<feature type="domain" description="CRAL-TRIO" evidence="8">
    <location>
        <begin position="149"/>
        <end position="323"/>
    </location>
</feature>
<evidence type="ECO:0000256" key="7">
    <source>
        <dbReference type="SAM" id="MobiDB-lite"/>
    </source>
</evidence>
<dbReference type="Pfam" id="PF03765">
    <property type="entry name" value="CRAL_TRIO_N"/>
    <property type="match status" value="1"/>
</dbReference>
<dbReference type="SUPFAM" id="SSF52087">
    <property type="entry name" value="CRAL/TRIO domain"/>
    <property type="match status" value="1"/>
</dbReference>
<dbReference type="HOGENOM" id="CLU_014001_11_1_1"/>
<evidence type="ECO:0000256" key="5">
    <source>
        <dbReference type="ARBA" id="ARBA00038020"/>
    </source>
</evidence>
<keyword evidence="10" id="KW-1185">Reference proteome</keyword>
<keyword evidence="3" id="KW-0653">Protein transport</keyword>
<dbReference type="PRINTS" id="PR00180">
    <property type="entry name" value="CRETINALDHBP"/>
</dbReference>
<dbReference type="GO" id="GO:0005886">
    <property type="term" value="C:plasma membrane"/>
    <property type="evidence" value="ECO:0007669"/>
    <property type="project" value="UniProtKB-SubCell"/>
</dbReference>
<dbReference type="Proteomes" id="UP000008022">
    <property type="component" value="Unassembled WGS sequence"/>
</dbReference>
<evidence type="ECO:0000256" key="6">
    <source>
        <dbReference type="SAM" id="Coils"/>
    </source>
</evidence>
<proteinExistence type="inferred from homology"/>
<name>A0A0E0QVS8_ORYRU</name>
<dbReference type="eggNOG" id="KOG1471">
    <property type="taxonomic scope" value="Eukaryota"/>
</dbReference>
<evidence type="ECO:0000256" key="1">
    <source>
        <dbReference type="ARBA" id="ARBA00004202"/>
    </source>
</evidence>
<dbReference type="Pfam" id="PF00650">
    <property type="entry name" value="CRAL_TRIO"/>
    <property type="match status" value="1"/>
</dbReference>
<feature type="compositionally biased region" description="Basic and acidic residues" evidence="7">
    <location>
        <begin position="20"/>
        <end position="35"/>
    </location>
</feature>
<dbReference type="FunFam" id="3.40.525.10:FF:000011">
    <property type="entry name" value="SEC14 cytosolic factor"/>
    <property type="match status" value="1"/>
</dbReference>
<dbReference type="Gene3D" id="1.10.8.20">
    <property type="entry name" value="N-terminal domain of phosphatidylinositol transfer protein sec14p"/>
    <property type="match status" value="1"/>
</dbReference>
<dbReference type="PANTHER" id="PTHR45657:SF1">
    <property type="entry name" value="CRAL-TRIO DOMAIN-CONTAINING PROTEIN YKL091C-RELATED"/>
    <property type="match status" value="1"/>
</dbReference>
<organism evidence="9 10">
    <name type="scientific">Oryza rufipogon</name>
    <name type="common">Brownbeard rice</name>
    <name type="synonym">Asian wild rice</name>
    <dbReference type="NCBI Taxonomy" id="4529"/>
    <lineage>
        <taxon>Eukaryota</taxon>
        <taxon>Viridiplantae</taxon>
        <taxon>Streptophyta</taxon>
        <taxon>Embryophyta</taxon>
        <taxon>Tracheophyta</taxon>
        <taxon>Spermatophyta</taxon>
        <taxon>Magnoliopsida</taxon>
        <taxon>Liliopsida</taxon>
        <taxon>Poales</taxon>
        <taxon>Poaceae</taxon>
        <taxon>BOP clade</taxon>
        <taxon>Oryzoideae</taxon>
        <taxon>Oryzeae</taxon>
        <taxon>Oryzinae</taxon>
        <taxon>Oryza</taxon>
    </lineage>
</organism>
<dbReference type="InterPro" id="IPR001251">
    <property type="entry name" value="CRAL-TRIO_dom"/>
</dbReference>
<sequence length="607" mass="68336">MTEVLSRPLEHRLSSATLDGHYEEKRKSNVEYSEDEKKAKIMSLKKKAMSASQKLRHSMKKGRRSSKVMSISIADERDPEEVQAVDAFRQLLILEELLPSQHDDYHMMLRFLKARKFDVEKAKQMWADMLRWRKEFGADTILEDFEFEEAGKVAECYPQGYHGVDKEGRPVYIERLGQIDVNRLMQVTTMDRFIKNHVREFEKNFAVKFPACSIAAKCHIDQSTTILDVQGVGMKQFSKAARDLIGQLQKIDGDNYPETLCRMFIINAGPGFRLLWSTVKSFLDPKTTAKIHVLGNKYQSKLLEVIDASELPEFFGGTCQCEGGCMKADKGPWKDDEVMKMVQSGAGWCGNLNLNHLEAEEKMMICEDDTMYTKKQESFKDEGHTLSRKISRARIEHPTLSPVREELPPMMLPTPGSPYSCDVPMVEKAIDAICQSKGSRDENVVITKAIVNASNGSNPPLFGGVMALVMSIATMLRVSRNMPKKVLGATLGAQSTSKIQAQQLSKISMEAVSAAEYASSTKRLSDIEEKVIAILTKPAEMPADKEEMLKTAVSRVSALEEELAATKKALQETLERQEEIMAYIEKKKKKKSKVTKKKGKVKGILLL</sequence>
<keyword evidence="4" id="KW-0333">Golgi apparatus</keyword>
<reference evidence="9" key="2">
    <citation type="submission" date="2015-06" db="UniProtKB">
        <authorList>
            <consortium name="EnsemblPlants"/>
        </authorList>
    </citation>
    <scope>IDENTIFICATION</scope>
</reference>
<dbReference type="InterPro" id="IPR036273">
    <property type="entry name" value="CRAL/TRIO_N_dom_sf"/>
</dbReference>
<evidence type="ECO:0000256" key="2">
    <source>
        <dbReference type="ARBA" id="ARBA00004395"/>
    </source>
</evidence>
<keyword evidence="6" id="KW-0175">Coiled coil</keyword>
<feature type="coiled-coil region" evidence="6">
    <location>
        <begin position="549"/>
        <end position="587"/>
    </location>
</feature>
<dbReference type="InterPro" id="IPR036865">
    <property type="entry name" value="CRAL-TRIO_dom_sf"/>
</dbReference>
<dbReference type="GO" id="GO:0015031">
    <property type="term" value="P:protein transport"/>
    <property type="evidence" value="ECO:0007669"/>
    <property type="project" value="UniProtKB-KW"/>
</dbReference>
<dbReference type="OMA" id="WKDDEVM"/>
<dbReference type="GO" id="GO:0000139">
    <property type="term" value="C:Golgi membrane"/>
    <property type="evidence" value="ECO:0007669"/>
    <property type="project" value="UniProtKB-SubCell"/>
</dbReference>
<evidence type="ECO:0000313" key="10">
    <source>
        <dbReference type="Proteomes" id="UP000008022"/>
    </source>
</evidence>